<dbReference type="InterPro" id="IPR059206">
    <property type="entry name" value="Sll1717-like"/>
</dbReference>
<dbReference type="NCBIfam" id="NF047389">
    <property type="entry name" value="ATPase_Sll1717"/>
    <property type="match status" value="1"/>
</dbReference>
<evidence type="ECO:0000313" key="1">
    <source>
        <dbReference type="EMBL" id="AKB59488.1"/>
    </source>
</evidence>
<accession>A0A0E3R731</accession>
<proteinExistence type="predicted"/>
<dbReference type="EMBL" id="CP009530">
    <property type="protein sequence ID" value="AKB59488.1"/>
    <property type="molecule type" value="Genomic_DNA"/>
</dbReference>
<dbReference type="PATRIC" id="fig|1434106.5.peg.3798"/>
<organism evidence="1 2">
    <name type="scientific">Methanosarcina barkeri 227</name>
    <dbReference type="NCBI Taxonomy" id="1434106"/>
    <lineage>
        <taxon>Archaea</taxon>
        <taxon>Methanobacteriati</taxon>
        <taxon>Methanobacteriota</taxon>
        <taxon>Stenosarchaea group</taxon>
        <taxon>Methanomicrobia</taxon>
        <taxon>Methanosarcinales</taxon>
        <taxon>Methanosarcinaceae</taxon>
        <taxon>Methanosarcina</taxon>
    </lineage>
</organism>
<dbReference type="HOGENOM" id="CLU_512538_0_0_2"/>
<protein>
    <submittedName>
        <fullName evidence="1">Uncharacterized protein</fullName>
    </submittedName>
</protein>
<name>A0A0E3R731_METBA</name>
<gene>
    <name evidence="1" type="ORF">MSBR2_2972</name>
</gene>
<dbReference type="GeneID" id="24802064"/>
<dbReference type="Proteomes" id="UP000033079">
    <property type="component" value="Chromosome"/>
</dbReference>
<evidence type="ECO:0000313" key="2">
    <source>
        <dbReference type="Proteomes" id="UP000033079"/>
    </source>
</evidence>
<dbReference type="KEGG" id="mbar:MSBR2_2972"/>
<sequence length="527" mass="62258">MLNVWQTDATYIESYNDFNEKILVVNKAIRNFLNTERDTRYFVVATKGMGKTLILRYKRLIYQQKYADGTYNFIPHNQLVDKTLFYLDFNKKQIDLFNNIEIWKDTWELAIVISFIKEYIENRYNINEKEFYDCYENIKELPMTNKLLNTKKETPLDYLAYIIKLSYKDFYSLRSELNNLLRLVRGLRFPTVIFIDDVVEIFTSHLNSQDEITKYSRADALCYNVLYLSQIGLMKAVRVLYDINSHIKIFASIRKEAYIIFKETDEMSLQFKGNVLELNYTQEELKEMFVKNIQIMEPEDLIYPEEINANPILSFLGFEELPNQRTGDMEKIFPYIYRHTLKRPRDIIYIGKALNQLDNKSIDGIINTVNSTSENIARQYIEEVSPHIELTINDFDKLLSSINTKIITKRNLKKICENFNSVSSCENNDCKKCNKTHVFCNLYKIGLLGIVKQDYLTGKYKQHFLKPGEMLFTNENCLPESPLYFVHPILTRYILENNYLENTLDSRIIVGDGYDCDLDSLTNIFQF</sequence>
<dbReference type="AlphaFoldDB" id="A0A0E3R731"/>
<dbReference type="RefSeq" id="WP_048121829.1">
    <property type="nucleotide sequence ID" value="NZ_CP009530.1"/>
</dbReference>
<reference evidence="1 2" key="1">
    <citation type="submission" date="2014-07" db="EMBL/GenBank/DDBJ databases">
        <title>Methanogenic archaea and the global carbon cycle.</title>
        <authorList>
            <person name="Henriksen J.R."/>
            <person name="Luke J."/>
            <person name="Reinhart S."/>
            <person name="Benedict M.N."/>
            <person name="Youngblut N.D."/>
            <person name="Metcalf M.E."/>
            <person name="Whitaker R.J."/>
            <person name="Metcalf W.W."/>
        </authorList>
    </citation>
    <scope>NUCLEOTIDE SEQUENCE [LARGE SCALE GENOMIC DNA]</scope>
    <source>
        <strain evidence="1 2">227</strain>
    </source>
</reference>